<name>A0A917GKD1_9FLAO</name>
<dbReference type="SUPFAM" id="SSF52402">
    <property type="entry name" value="Adenine nucleotide alpha hydrolases-like"/>
    <property type="match status" value="1"/>
</dbReference>
<feature type="domain" description="UspA" evidence="1">
    <location>
        <begin position="3"/>
        <end position="47"/>
    </location>
</feature>
<gene>
    <name evidence="2" type="ORF">GCM10010976_20570</name>
</gene>
<dbReference type="InterPro" id="IPR006016">
    <property type="entry name" value="UspA"/>
</dbReference>
<keyword evidence="3" id="KW-1185">Reference proteome</keyword>
<reference evidence="2" key="2">
    <citation type="submission" date="2020-09" db="EMBL/GenBank/DDBJ databases">
        <authorList>
            <person name="Sun Q."/>
            <person name="Zhou Y."/>
        </authorList>
    </citation>
    <scope>NUCLEOTIDE SEQUENCE</scope>
    <source>
        <strain evidence="2">CGMCC 1.12751</strain>
    </source>
</reference>
<accession>A0A917GKD1</accession>
<comment type="caution">
    <text evidence="2">The sequence shown here is derived from an EMBL/GenBank/DDBJ whole genome shotgun (WGS) entry which is preliminary data.</text>
</comment>
<proteinExistence type="predicted"/>
<organism evidence="2 3">
    <name type="scientific">Bizionia arctica</name>
    <dbReference type="NCBI Taxonomy" id="1495645"/>
    <lineage>
        <taxon>Bacteria</taxon>
        <taxon>Pseudomonadati</taxon>
        <taxon>Bacteroidota</taxon>
        <taxon>Flavobacteriia</taxon>
        <taxon>Flavobacteriales</taxon>
        <taxon>Flavobacteriaceae</taxon>
        <taxon>Bizionia</taxon>
    </lineage>
</organism>
<evidence type="ECO:0000313" key="2">
    <source>
        <dbReference type="EMBL" id="GGG49122.1"/>
    </source>
</evidence>
<sequence>MLDGEANYEILEFIKEWEADLLVIGTHSHNFLENVLMGNTAVKLVRH</sequence>
<protein>
    <recommendedName>
        <fullName evidence="1">UspA domain-containing protein</fullName>
    </recommendedName>
</protein>
<dbReference type="RefSeq" id="WP_373282344.1">
    <property type="nucleotide sequence ID" value="NZ_BMFQ01000002.1"/>
</dbReference>
<evidence type="ECO:0000259" key="1">
    <source>
        <dbReference type="Pfam" id="PF00582"/>
    </source>
</evidence>
<dbReference type="Gene3D" id="3.40.50.12370">
    <property type="match status" value="1"/>
</dbReference>
<dbReference type="CDD" id="cd00293">
    <property type="entry name" value="USP-like"/>
    <property type="match status" value="1"/>
</dbReference>
<dbReference type="Pfam" id="PF00582">
    <property type="entry name" value="Usp"/>
    <property type="match status" value="1"/>
</dbReference>
<dbReference type="AlphaFoldDB" id="A0A917GKD1"/>
<dbReference type="Proteomes" id="UP000625976">
    <property type="component" value="Unassembled WGS sequence"/>
</dbReference>
<evidence type="ECO:0000313" key="3">
    <source>
        <dbReference type="Proteomes" id="UP000625976"/>
    </source>
</evidence>
<dbReference type="EMBL" id="BMFQ01000002">
    <property type="protein sequence ID" value="GGG49122.1"/>
    <property type="molecule type" value="Genomic_DNA"/>
</dbReference>
<reference evidence="2" key="1">
    <citation type="journal article" date="2014" name="Int. J. Syst. Evol. Microbiol.">
        <title>Complete genome sequence of Corynebacterium casei LMG S-19264T (=DSM 44701T), isolated from a smear-ripened cheese.</title>
        <authorList>
            <consortium name="US DOE Joint Genome Institute (JGI-PGF)"/>
            <person name="Walter F."/>
            <person name="Albersmeier A."/>
            <person name="Kalinowski J."/>
            <person name="Ruckert C."/>
        </authorList>
    </citation>
    <scope>NUCLEOTIDE SEQUENCE</scope>
    <source>
        <strain evidence="2">CGMCC 1.12751</strain>
    </source>
</reference>